<dbReference type="EMBL" id="JAVHJV010000006">
    <property type="protein sequence ID" value="KAK5942097.1"/>
    <property type="molecule type" value="Genomic_DNA"/>
</dbReference>
<accession>A0ABR0RNY2</accession>
<dbReference type="RefSeq" id="XP_064730187.1">
    <property type="nucleotide sequence ID" value="XM_064874465.1"/>
</dbReference>
<dbReference type="Proteomes" id="UP001334248">
    <property type="component" value="Unassembled WGS sequence"/>
</dbReference>
<keyword evidence="2" id="KW-1185">Reference proteome</keyword>
<dbReference type="GeneID" id="89999499"/>
<proteinExistence type="predicted"/>
<comment type="caution">
    <text evidence="1">The sequence shown here is derived from an EMBL/GenBank/DDBJ whole genome shotgun (WGS) entry which is preliminary data.</text>
</comment>
<sequence length="149" mass="16893">MTANIPGYIQVELPLISADSSRPPIFPFIVCTTCADANEFDFLADTSVTVHLPDAAQLNANGGLKKLVQDVTATYHREWTNSGSAWIAKDAQRRDMTRASMDMMSGISQARHDHERLEGFEGHTWWRRCAEAELGIMVRHMVWWRTKTE</sequence>
<protein>
    <submittedName>
        <fullName evidence="1">Uncharacterized protein</fullName>
    </submittedName>
</protein>
<organism evidence="1 2">
    <name type="scientific">Knufia obscura</name>
    <dbReference type="NCBI Taxonomy" id="1635080"/>
    <lineage>
        <taxon>Eukaryota</taxon>
        <taxon>Fungi</taxon>
        <taxon>Dikarya</taxon>
        <taxon>Ascomycota</taxon>
        <taxon>Pezizomycotina</taxon>
        <taxon>Eurotiomycetes</taxon>
        <taxon>Chaetothyriomycetidae</taxon>
        <taxon>Chaetothyriales</taxon>
        <taxon>Trichomeriaceae</taxon>
        <taxon>Knufia</taxon>
    </lineage>
</organism>
<evidence type="ECO:0000313" key="1">
    <source>
        <dbReference type="EMBL" id="KAK5942097.1"/>
    </source>
</evidence>
<name>A0ABR0RNY2_9EURO</name>
<evidence type="ECO:0000313" key="2">
    <source>
        <dbReference type="Proteomes" id="UP001334248"/>
    </source>
</evidence>
<gene>
    <name evidence="1" type="ORF">PMZ80_006050</name>
</gene>
<reference evidence="1 2" key="1">
    <citation type="journal article" date="2023" name="Res Sq">
        <title>Genomic and morphological characterization of Knufia obscura isolated from the Mars 2020 spacecraft assembly facility.</title>
        <authorList>
            <person name="Chander A.M."/>
            <person name="Teixeira M.M."/>
            <person name="Singh N.K."/>
            <person name="Williams M.P."/>
            <person name="Parker C.W."/>
            <person name="Leo P."/>
            <person name="Stajich J.E."/>
            <person name="Torok T."/>
            <person name="Tighe S."/>
            <person name="Mason C.E."/>
            <person name="Venkateswaran K."/>
        </authorList>
    </citation>
    <scope>NUCLEOTIDE SEQUENCE [LARGE SCALE GENOMIC DNA]</scope>
    <source>
        <strain evidence="1 2">CCFEE 5817</strain>
    </source>
</reference>